<sequence>MRLSALVLALMIAGNASANGELNVLTDLFSPFPPGCVALSLPEAAASGDNLMWDETVLAPSVETGTLDSEVRVQIWRTGCTDQGRSVVMVRLQNLSDSLVLVPQIFVEAGEAELPFHEAQLITRPAVGNIGASGNVMSAAGETFMVSADPVSIDEETFFSVDEYNELFTLELFWGGFAPAVNQGELFPVFPYEPELDPPQFDFPLLHGRMSGSYTVPGKAATGLFLNVAETLIDTPDGPVDANFIFAVFFTYLNGEPVWVVGNTPGIEPGPDLVELDMQIIEGGRFFTDPGSFTDDDVIRDSIGTMQIEVLDCNTLLLNYDFAGSGLGVGSLTVERLARIAGYDCNPWN</sequence>
<dbReference type="AlphaFoldDB" id="A0A845UYN2"/>
<proteinExistence type="predicted"/>
<keyword evidence="1" id="KW-0732">Signal</keyword>
<organism evidence="2 3">
    <name type="scientific">Wenzhouxiangella limi</name>
    <dbReference type="NCBI Taxonomy" id="2707351"/>
    <lineage>
        <taxon>Bacteria</taxon>
        <taxon>Pseudomonadati</taxon>
        <taxon>Pseudomonadota</taxon>
        <taxon>Gammaproteobacteria</taxon>
        <taxon>Chromatiales</taxon>
        <taxon>Wenzhouxiangellaceae</taxon>
        <taxon>Wenzhouxiangella</taxon>
    </lineage>
</organism>
<accession>A0A845UYN2</accession>
<evidence type="ECO:0000313" key="3">
    <source>
        <dbReference type="Proteomes" id="UP000484885"/>
    </source>
</evidence>
<feature type="chain" id="PRO_5032370406" evidence="1">
    <location>
        <begin position="19"/>
        <end position="349"/>
    </location>
</feature>
<evidence type="ECO:0000256" key="1">
    <source>
        <dbReference type="SAM" id="SignalP"/>
    </source>
</evidence>
<protein>
    <submittedName>
        <fullName evidence="2">Uncharacterized protein</fullName>
    </submittedName>
</protein>
<reference evidence="2 3" key="1">
    <citation type="submission" date="2020-02" db="EMBL/GenBank/DDBJ databases">
        <authorList>
            <person name="Zhang X.-Y."/>
        </authorList>
    </citation>
    <scope>NUCLEOTIDE SEQUENCE [LARGE SCALE GENOMIC DNA]</scope>
    <source>
        <strain evidence="2 3">C33</strain>
    </source>
</reference>
<dbReference type="Proteomes" id="UP000484885">
    <property type="component" value="Unassembled WGS sequence"/>
</dbReference>
<name>A0A845UYN2_9GAMM</name>
<keyword evidence="3" id="KW-1185">Reference proteome</keyword>
<dbReference type="EMBL" id="JAAGSC010000034">
    <property type="protein sequence ID" value="NDY94990.1"/>
    <property type="molecule type" value="Genomic_DNA"/>
</dbReference>
<dbReference type="RefSeq" id="WP_164210402.1">
    <property type="nucleotide sequence ID" value="NZ_JAAGSC010000034.1"/>
</dbReference>
<comment type="caution">
    <text evidence="2">The sequence shown here is derived from an EMBL/GenBank/DDBJ whole genome shotgun (WGS) entry which is preliminary data.</text>
</comment>
<feature type="signal peptide" evidence="1">
    <location>
        <begin position="1"/>
        <end position="18"/>
    </location>
</feature>
<evidence type="ECO:0000313" key="2">
    <source>
        <dbReference type="EMBL" id="NDY94990.1"/>
    </source>
</evidence>
<gene>
    <name evidence="2" type="ORF">G3I74_04525</name>
</gene>